<dbReference type="AlphaFoldDB" id="A0A5C6XEL6"/>
<dbReference type="Proteomes" id="UP000321046">
    <property type="component" value="Unassembled WGS sequence"/>
</dbReference>
<comment type="caution">
    <text evidence="1">The sequence shown here is derived from an EMBL/GenBank/DDBJ whole genome shotgun (WGS) entry which is preliminary data.</text>
</comment>
<reference evidence="1 2" key="1">
    <citation type="submission" date="2019-08" db="EMBL/GenBank/DDBJ databases">
        <title>Bradymonadales sp. TMQ2.</title>
        <authorList>
            <person name="Liang Q."/>
        </authorList>
    </citation>
    <scope>NUCLEOTIDE SEQUENCE [LARGE SCALE GENOMIC DNA]</scope>
    <source>
        <strain evidence="1 2">TMQ2</strain>
    </source>
</reference>
<evidence type="ECO:0000313" key="2">
    <source>
        <dbReference type="Proteomes" id="UP000321046"/>
    </source>
</evidence>
<dbReference type="EMBL" id="VOSL01000025">
    <property type="protein sequence ID" value="TXD39847.1"/>
    <property type="molecule type" value="Genomic_DNA"/>
</dbReference>
<dbReference type="SUPFAM" id="SSF51126">
    <property type="entry name" value="Pectin lyase-like"/>
    <property type="match status" value="1"/>
</dbReference>
<accession>A0A5C6XEL6</accession>
<evidence type="ECO:0000313" key="1">
    <source>
        <dbReference type="EMBL" id="TXD39847.1"/>
    </source>
</evidence>
<gene>
    <name evidence="1" type="ORF">FRC96_06135</name>
</gene>
<dbReference type="OrthoDB" id="9796689at2"/>
<name>A0A5C6XEL6_9DELT</name>
<evidence type="ECO:0008006" key="3">
    <source>
        <dbReference type="Google" id="ProtNLM"/>
    </source>
</evidence>
<proteinExistence type="predicted"/>
<sequence>MGAASTLHALNCLDVLGKITNLYVENVVFEGCESRIQGSDEEAHRGITLRRSMLLDAHLGEPVDEAEDWRATHENRISAVYISNVDGIFIDECYADTNGWQPGYDPEAGPGPQPPSKYSHNFYLQGDNSNVVLRGSISSRGASFGAQVRSGGIVQDNVFIANNAAYFTGTGTPSLVERNVVTIAGNKVAFDIGARGWGLDTKSVSGSVLRDNVVIHSVDPLDSATEDFASGAISNTTGVTAESNVVWNWGSSENSPASLPDGVQGDAISLLNYIAPTPIGDTDLDAFDRHLRQRDRDNWPAYLSAQAIIEHFSVLRQPQ</sequence>
<dbReference type="RefSeq" id="WP_146973626.1">
    <property type="nucleotide sequence ID" value="NZ_VOSL01000025.1"/>
</dbReference>
<dbReference type="InterPro" id="IPR011050">
    <property type="entry name" value="Pectin_lyase_fold/virulence"/>
</dbReference>
<protein>
    <recommendedName>
        <fullName evidence="3">Right handed beta helix domain-containing protein</fullName>
    </recommendedName>
</protein>
<organism evidence="1 2">
    <name type="scientific">Lujinxingia vulgaris</name>
    <dbReference type="NCBI Taxonomy" id="2600176"/>
    <lineage>
        <taxon>Bacteria</taxon>
        <taxon>Deltaproteobacteria</taxon>
        <taxon>Bradymonadales</taxon>
        <taxon>Lujinxingiaceae</taxon>
        <taxon>Lujinxingia</taxon>
    </lineage>
</organism>